<dbReference type="FunFam" id="2.40.70.10:FF:000002">
    <property type="entry name" value="Vacuolar aspartic proteinase"/>
    <property type="match status" value="1"/>
</dbReference>
<dbReference type="GO" id="GO:0005764">
    <property type="term" value="C:lysosome"/>
    <property type="evidence" value="ECO:0007669"/>
    <property type="project" value="TreeGrafter"/>
</dbReference>
<keyword evidence="13" id="KW-1185">Reference proteome</keyword>
<feature type="disulfide bond" evidence="8">
    <location>
        <begin position="241"/>
        <end position="245"/>
    </location>
</feature>
<keyword evidence="6" id="KW-0325">Glycoprotein</keyword>
<dbReference type="OrthoDB" id="771136at2759"/>
<dbReference type="Pfam" id="PF00026">
    <property type="entry name" value="Asp"/>
    <property type="match status" value="1"/>
</dbReference>
<comment type="similarity">
    <text evidence="1 9">Belongs to the peptidase A1 family.</text>
</comment>
<feature type="chain" id="PRO_5030860569" description="Peptidase A1 domain-containing protein" evidence="10">
    <location>
        <begin position="18"/>
        <end position="364"/>
    </location>
</feature>
<evidence type="ECO:0000256" key="6">
    <source>
        <dbReference type="ARBA" id="ARBA00023180"/>
    </source>
</evidence>
<evidence type="ECO:0000256" key="10">
    <source>
        <dbReference type="SAM" id="SignalP"/>
    </source>
</evidence>
<dbReference type="InParanoid" id="A0A7R8Z4H0"/>
<dbReference type="Proteomes" id="UP000594454">
    <property type="component" value="Chromosome 6"/>
</dbReference>
<accession>A0A7R8Z4H0</accession>
<evidence type="ECO:0000256" key="7">
    <source>
        <dbReference type="PIRSR" id="PIRSR601461-1"/>
    </source>
</evidence>
<dbReference type="GO" id="GO:0004190">
    <property type="term" value="F:aspartic-type endopeptidase activity"/>
    <property type="evidence" value="ECO:0007669"/>
    <property type="project" value="UniProtKB-KW"/>
</dbReference>
<proteinExistence type="inferred from homology"/>
<dbReference type="FunFam" id="2.40.70.10:FF:000004">
    <property type="entry name" value="Pepsin A"/>
    <property type="match status" value="1"/>
</dbReference>
<feature type="active site" evidence="7">
    <location>
        <position position="66"/>
    </location>
</feature>
<dbReference type="GO" id="GO:0006508">
    <property type="term" value="P:proteolysis"/>
    <property type="evidence" value="ECO:0007669"/>
    <property type="project" value="UniProtKB-KW"/>
</dbReference>
<evidence type="ECO:0000256" key="5">
    <source>
        <dbReference type="ARBA" id="ARBA00023157"/>
    </source>
</evidence>
<name>A0A7R8Z4H0_HERIL</name>
<evidence type="ECO:0000256" key="3">
    <source>
        <dbReference type="ARBA" id="ARBA00022750"/>
    </source>
</evidence>
<dbReference type="PRINTS" id="PR00792">
    <property type="entry name" value="PEPSIN"/>
</dbReference>
<dbReference type="SUPFAM" id="SSF50630">
    <property type="entry name" value="Acid proteases"/>
    <property type="match status" value="1"/>
</dbReference>
<evidence type="ECO:0000256" key="2">
    <source>
        <dbReference type="ARBA" id="ARBA00022670"/>
    </source>
</evidence>
<dbReference type="PANTHER" id="PTHR47966">
    <property type="entry name" value="BETA-SITE APP-CLEAVING ENZYME, ISOFORM A-RELATED"/>
    <property type="match status" value="1"/>
</dbReference>
<evidence type="ECO:0000256" key="9">
    <source>
        <dbReference type="RuleBase" id="RU000454"/>
    </source>
</evidence>
<dbReference type="EMBL" id="LR899014">
    <property type="protein sequence ID" value="CAD7092987.1"/>
    <property type="molecule type" value="Genomic_DNA"/>
</dbReference>
<keyword evidence="2 9" id="KW-0645">Protease</keyword>
<evidence type="ECO:0000259" key="11">
    <source>
        <dbReference type="PROSITE" id="PS51767"/>
    </source>
</evidence>
<feature type="disulfide bond" evidence="8">
    <location>
        <begin position="79"/>
        <end position="84"/>
    </location>
</feature>
<evidence type="ECO:0000313" key="12">
    <source>
        <dbReference type="EMBL" id="CAD7092987.1"/>
    </source>
</evidence>
<feature type="signal peptide" evidence="10">
    <location>
        <begin position="1"/>
        <end position="17"/>
    </location>
</feature>
<organism evidence="12 13">
    <name type="scientific">Hermetia illucens</name>
    <name type="common">Black soldier fly</name>
    <dbReference type="NCBI Taxonomy" id="343691"/>
    <lineage>
        <taxon>Eukaryota</taxon>
        <taxon>Metazoa</taxon>
        <taxon>Ecdysozoa</taxon>
        <taxon>Arthropoda</taxon>
        <taxon>Hexapoda</taxon>
        <taxon>Insecta</taxon>
        <taxon>Pterygota</taxon>
        <taxon>Neoptera</taxon>
        <taxon>Endopterygota</taxon>
        <taxon>Diptera</taxon>
        <taxon>Brachycera</taxon>
        <taxon>Stratiomyomorpha</taxon>
        <taxon>Stratiomyidae</taxon>
        <taxon>Hermetiinae</taxon>
        <taxon>Hermetia</taxon>
    </lineage>
</organism>
<feature type="active site" evidence="7">
    <location>
        <position position="250"/>
    </location>
</feature>
<evidence type="ECO:0000256" key="8">
    <source>
        <dbReference type="PIRSR" id="PIRSR601461-2"/>
    </source>
</evidence>
<dbReference type="PROSITE" id="PS00141">
    <property type="entry name" value="ASP_PROTEASE"/>
    <property type="match status" value="2"/>
</dbReference>
<dbReference type="Gene3D" id="2.40.70.10">
    <property type="entry name" value="Acid Proteases"/>
    <property type="match status" value="2"/>
</dbReference>
<feature type="domain" description="Peptidase A1" evidence="11">
    <location>
        <begin position="48"/>
        <end position="361"/>
    </location>
</feature>
<gene>
    <name evidence="12" type="ORF">HERILL_LOCUS15304</name>
</gene>
<dbReference type="InterPro" id="IPR033121">
    <property type="entry name" value="PEPTIDASE_A1"/>
</dbReference>
<evidence type="ECO:0000313" key="13">
    <source>
        <dbReference type="Proteomes" id="UP000594454"/>
    </source>
</evidence>
<dbReference type="AlphaFoldDB" id="A0A7R8Z4H0"/>
<feature type="disulfide bond" evidence="8">
    <location>
        <begin position="284"/>
        <end position="321"/>
    </location>
</feature>
<keyword evidence="3 9" id="KW-0064">Aspartyl protease</keyword>
<dbReference type="InterPro" id="IPR001461">
    <property type="entry name" value="Aspartic_peptidase_A1"/>
</dbReference>
<dbReference type="PROSITE" id="PS51767">
    <property type="entry name" value="PEPTIDASE_A1"/>
    <property type="match status" value="1"/>
</dbReference>
<dbReference type="PANTHER" id="PTHR47966:SF51">
    <property type="entry name" value="BETA-SITE APP-CLEAVING ENZYME, ISOFORM A-RELATED"/>
    <property type="match status" value="1"/>
</dbReference>
<dbReference type="InterPro" id="IPR001969">
    <property type="entry name" value="Aspartic_peptidase_AS"/>
</dbReference>
<reference evidence="12 13" key="1">
    <citation type="submission" date="2020-11" db="EMBL/GenBank/DDBJ databases">
        <authorList>
            <person name="Wallbank WR R."/>
            <person name="Pardo Diaz C."/>
            <person name="Kozak K."/>
            <person name="Martin S."/>
            <person name="Jiggins C."/>
            <person name="Moest M."/>
            <person name="Warren A I."/>
            <person name="Generalovic N T."/>
            <person name="Byers J.R.P. K."/>
            <person name="Montejo-Kovacevich G."/>
            <person name="Yen C E."/>
        </authorList>
    </citation>
    <scope>NUCLEOTIDE SEQUENCE [LARGE SCALE GENOMIC DNA]</scope>
</reference>
<keyword evidence="10" id="KW-0732">Signal</keyword>
<dbReference type="InterPro" id="IPR021109">
    <property type="entry name" value="Peptidase_aspartic_dom_sf"/>
</dbReference>
<keyword evidence="4 9" id="KW-0378">Hydrolase</keyword>
<evidence type="ECO:0000256" key="1">
    <source>
        <dbReference type="ARBA" id="ARBA00007447"/>
    </source>
</evidence>
<sequence length="364" mass="38882">MFTKLFIALCILAVVNSELLRVKIQKVKKSHRSRSAVEGLYNSGDVSYYGQISIGTPPQPFTVVFDTGSSNLWVPSKACKSSACAPHKKYNSAASSTYVKNGQSFSIAYGTGNLVGYLSQDTVTVAGLQVAGQTFAEATNLASFFANMEFDGILGLGYSSISQDNVTPVFYNMYSQGLISSPVFCYYLNRNAADVNGGGEIVFGGADPNHYTGSFTFVPVDEQGYWQFKMDGASIGSYKFCSGGCQAIADSGTSLLAGPPSVVNQIFSLIGAYESWTGEMVVDCSSISSLPTVYFTLGGHSFPLTGEDYIIQTTNAFGSVCAVGFSSNPDYGYGPDWILGDVFIGKYYTQFDMANNRVGFATAA</sequence>
<keyword evidence="5 8" id="KW-1015">Disulfide bond</keyword>
<evidence type="ECO:0000256" key="4">
    <source>
        <dbReference type="ARBA" id="ARBA00022801"/>
    </source>
</evidence>
<protein>
    <recommendedName>
        <fullName evidence="11">Peptidase A1 domain-containing protein</fullName>
    </recommendedName>
</protein>
<dbReference type="OMA" id="LCKDGCP"/>